<dbReference type="SUPFAM" id="SSF53850">
    <property type="entry name" value="Periplasmic binding protein-like II"/>
    <property type="match status" value="1"/>
</dbReference>
<evidence type="ECO:0000259" key="2">
    <source>
        <dbReference type="Pfam" id="PF03305"/>
    </source>
</evidence>
<gene>
    <name evidence="3" type="ORF">FJO69_00290</name>
</gene>
<evidence type="ECO:0000256" key="1">
    <source>
        <dbReference type="ARBA" id="ARBA00009031"/>
    </source>
</evidence>
<sequence>MKISYWGFATLALPLFTIACQEEVKKEITWLVPYEKNRNEFLIYNHLANEYNQNNKNQFKVNVIPANNRSMLYNQISLGLSSKDKELPNLLLYYPSLVKQIYKYDQILKLDKSIIKEASINENLLINNQSVLGIKDKDNIYTLPLSLSVDSLAINKNILGKVLFSINKAIKENDLKDFYYLDDKKDISIFKDSLQHYLNNKKDDNYYQIDLNYLKTLNKSWSNELFKTNEGLIKISQDIAKLVNKQIKDNNQSIYFINHPTNFIYSLMFQKANNNYSNYFLKVDYKTSNIDYKNVFNEKTIYNKNFNWIYNLIANGLENNWIDFYDRNDYYSNQSDNKLFALISSHFWYLDINKKLNKDGFIFLNAPFYLDKHQLENKNGSYLSQGQNIIAIKKNNIQDQITNDFIKWIYKYKIDDLNNKLGYISPVNINKHGSNLKDINKKLYYEIYYKNLVNFAEPVDSQSDKLRNTIQDIIIKYVYREYKKDYNLKSKQYIVDRILQLID</sequence>
<proteinExistence type="inferred from homology"/>
<accession>A0A501XCF5</accession>
<feature type="domain" description="Mycoplasma lipoprotein central" evidence="2">
    <location>
        <begin position="221"/>
        <end position="341"/>
    </location>
</feature>
<dbReference type="OrthoDB" id="394229at2"/>
<organism evidence="3 4">
    <name type="scientific">[Mycoplasma] falconis</name>
    <dbReference type="NCBI Taxonomy" id="92403"/>
    <lineage>
        <taxon>Bacteria</taxon>
        <taxon>Bacillati</taxon>
        <taxon>Mycoplasmatota</taxon>
        <taxon>Mycoplasmoidales</taxon>
        <taxon>Metamycoplasmataceae</taxon>
        <taxon>Metamycoplasma</taxon>
    </lineage>
</organism>
<dbReference type="RefSeq" id="WP_140781009.1">
    <property type="nucleotide sequence ID" value="NZ_VFSS01000001.1"/>
</dbReference>
<reference evidence="3 4" key="1">
    <citation type="submission" date="2019-06" db="EMBL/GenBank/DDBJ databases">
        <title>Mycoplasma falconis type strain whole genome sequence.</title>
        <authorList>
            <person name="Spergser J."/>
        </authorList>
    </citation>
    <scope>NUCLEOTIDE SEQUENCE [LARGE SCALE GENOMIC DNA]</scope>
    <source>
        <strain evidence="3 4">ATCC 51372</strain>
    </source>
</reference>
<evidence type="ECO:0000313" key="3">
    <source>
        <dbReference type="EMBL" id="TPE58037.1"/>
    </source>
</evidence>
<keyword evidence="4" id="KW-1185">Reference proteome</keyword>
<dbReference type="Pfam" id="PF03305">
    <property type="entry name" value="Lipoprotein_X"/>
    <property type="match status" value="1"/>
</dbReference>
<comment type="similarity">
    <text evidence="1">Belongs to the MG185/MG260 family.</text>
</comment>
<dbReference type="AlphaFoldDB" id="A0A501XCF5"/>
<protein>
    <recommendedName>
        <fullName evidence="2">Mycoplasma lipoprotein central domain-containing protein</fullName>
    </recommendedName>
</protein>
<name>A0A501XCF5_9BACT</name>
<dbReference type="InterPro" id="IPR004984">
    <property type="entry name" value="Mycoplasma_lipoprotein_cen_dom"/>
</dbReference>
<dbReference type="Proteomes" id="UP000319776">
    <property type="component" value="Unassembled WGS sequence"/>
</dbReference>
<comment type="caution">
    <text evidence="3">The sequence shown here is derived from an EMBL/GenBank/DDBJ whole genome shotgun (WGS) entry which is preliminary data.</text>
</comment>
<dbReference type="EMBL" id="VFSS01000001">
    <property type="protein sequence ID" value="TPE58037.1"/>
    <property type="molecule type" value="Genomic_DNA"/>
</dbReference>
<evidence type="ECO:0000313" key="4">
    <source>
        <dbReference type="Proteomes" id="UP000319776"/>
    </source>
</evidence>
<dbReference type="PROSITE" id="PS51257">
    <property type="entry name" value="PROKAR_LIPOPROTEIN"/>
    <property type="match status" value="1"/>
</dbReference>